<dbReference type="PANTHER" id="PTHR32089">
    <property type="entry name" value="METHYL-ACCEPTING CHEMOTAXIS PROTEIN MCPB"/>
    <property type="match status" value="1"/>
</dbReference>
<organism evidence="11 12">
    <name type="scientific">Viridibacillus arenosi FSL R5-213</name>
    <dbReference type="NCBI Taxonomy" id="1227360"/>
    <lineage>
        <taxon>Bacteria</taxon>
        <taxon>Bacillati</taxon>
        <taxon>Bacillota</taxon>
        <taxon>Bacilli</taxon>
        <taxon>Bacillales</taxon>
        <taxon>Caryophanaceae</taxon>
        <taxon>Viridibacillus</taxon>
    </lineage>
</organism>
<dbReference type="PROSITE" id="PS50885">
    <property type="entry name" value="HAMP"/>
    <property type="match status" value="1"/>
</dbReference>
<evidence type="ECO:0000313" key="11">
    <source>
        <dbReference type="EMBL" id="ETT86551.1"/>
    </source>
</evidence>
<reference evidence="11 12" key="1">
    <citation type="journal article" date="2014" name="BMC Genomics">
        <title>Genomic comparison of sporeforming bacilli isolated from milk.</title>
        <authorList>
            <person name="Moreno Switt A.I."/>
            <person name="Andrus A.D."/>
            <person name="Ranieri M.L."/>
            <person name="Orsi R.H."/>
            <person name="Ivy R."/>
            <person name="den Bakker H.C."/>
            <person name="Martin N.H."/>
            <person name="Wiedmann M."/>
            <person name="Boor K.J."/>
        </authorList>
    </citation>
    <scope>NUCLEOTIDE SEQUENCE [LARGE SCALE GENOMIC DNA]</scope>
    <source>
        <strain evidence="11 12">FSL R5-213</strain>
    </source>
</reference>
<dbReference type="PANTHER" id="PTHR32089:SF112">
    <property type="entry name" value="LYSOZYME-LIKE PROTEIN-RELATED"/>
    <property type="match status" value="1"/>
</dbReference>
<dbReference type="EMBL" id="ASQA01000013">
    <property type="protein sequence ID" value="ETT86551.1"/>
    <property type="molecule type" value="Genomic_DNA"/>
</dbReference>
<feature type="coiled-coil region" evidence="7">
    <location>
        <begin position="528"/>
        <end position="555"/>
    </location>
</feature>
<dbReference type="InterPro" id="IPR004089">
    <property type="entry name" value="MCPsignal_dom"/>
</dbReference>
<dbReference type="SMART" id="SM00304">
    <property type="entry name" value="HAMP"/>
    <property type="match status" value="1"/>
</dbReference>
<keyword evidence="8" id="KW-1133">Transmembrane helix</keyword>
<dbReference type="Proteomes" id="UP000019062">
    <property type="component" value="Unassembled WGS sequence"/>
</dbReference>
<dbReference type="CDD" id="cd06225">
    <property type="entry name" value="HAMP"/>
    <property type="match status" value="1"/>
</dbReference>
<evidence type="ECO:0000256" key="7">
    <source>
        <dbReference type="SAM" id="Coils"/>
    </source>
</evidence>
<comment type="subcellular location">
    <subcellularLocation>
        <location evidence="1">Cell membrane</location>
    </subcellularLocation>
</comment>
<dbReference type="GO" id="GO:0007165">
    <property type="term" value="P:signal transduction"/>
    <property type="evidence" value="ECO:0007669"/>
    <property type="project" value="UniProtKB-KW"/>
</dbReference>
<dbReference type="SUPFAM" id="SSF58104">
    <property type="entry name" value="Methyl-accepting chemotaxis protein (MCP) signaling domain"/>
    <property type="match status" value="1"/>
</dbReference>
<feature type="transmembrane region" description="Helical" evidence="8">
    <location>
        <begin position="182"/>
        <end position="201"/>
    </location>
</feature>
<sequence>MSIQKKISLGFITMIVMLLVILVFNYNRLSAVEDAFDEVTKDRFEKIQLANDIQFNLAAQGLYLRSYLIEGNDTEKRNLQIYQQKLNQSLTDLNSKEMSEKMHSYMSDIKSNKDKFDNSADLVISEYEKGNKDVAYKELKEVGSVANGKILESAIEIMDFQKKELDEANEGVHKVAEQAMRLASIISLLSIILAIFFIIFIKKTVVNPLMAIVKGSNLIATGDLTHSDFEVKTKDEVGQLAVSFNQMKRYLKELITSISDNTSQLSAAIEELSASTTEVSQSAEGVSNSVEKTSKGSVDSVEIAKDSAIAMQETAIGVSRIAEASQLLFDHAVDTTKIASEGTKILEVAKQQMHVISNSTNETNELIQKLTAQTLEIQKMTKVITDITDQTNLLALNAAIEAARAGEHGKGFAVVAEEVRKLAEGSKGSASQIVHLTQTIQNDTKTVASSIEEGLKNVSQGVYVLDNANESFGQIVNSVSQMTTQLEDITATSEQLSAGTEEVTASVEEIATNAEIAAMQSANISGAVEEQTATLQEINSVVQELSQQAVELQTLTQRFKV</sequence>
<evidence type="ECO:0000259" key="10">
    <source>
        <dbReference type="PROSITE" id="PS50885"/>
    </source>
</evidence>
<dbReference type="Pfam" id="PF12729">
    <property type="entry name" value="4HB_MCP_1"/>
    <property type="match status" value="1"/>
</dbReference>
<name>W4F3D9_9BACL</name>
<dbReference type="InterPro" id="IPR003660">
    <property type="entry name" value="HAMP_dom"/>
</dbReference>
<feature type="domain" description="Methyl-accepting transducer" evidence="9">
    <location>
        <begin position="275"/>
        <end position="511"/>
    </location>
</feature>
<dbReference type="GO" id="GO:0005886">
    <property type="term" value="C:plasma membrane"/>
    <property type="evidence" value="ECO:0007669"/>
    <property type="project" value="UniProtKB-SubCell"/>
</dbReference>
<keyword evidence="2" id="KW-1003">Cell membrane</keyword>
<dbReference type="InterPro" id="IPR024478">
    <property type="entry name" value="HlyB_4HB_MCP"/>
</dbReference>
<keyword evidence="4 6" id="KW-0807">Transducer</keyword>
<comment type="caution">
    <text evidence="11">The sequence shown here is derived from an EMBL/GenBank/DDBJ whole genome shotgun (WGS) entry which is preliminary data.</text>
</comment>
<feature type="domain" description="HAMP" evidence="10">
    <location>
        <begin position="203"/>
        <end position="256"/>
    </location>
</feature>
<dbReference type="PATRIC" id="fig|1227360.4.peg.1539"/>
<dbReference type="SMART" id="SM00283">
    <property type="entry name" value="MA"/>
    <property type="match status" value="1"/>
</dbReference>
<protein>
    <submittedName>
        <fullName evidence="11">Methyl-accepting chemotaxis protein</fullName>
    </submittedName>
</protein>
<dbReference type="Gene3D" id="1.10.287.950">
    <property type="entry name" value="Methyl-accepting chemotaxis protein"/>
    <property type="match status" value="1"/>
</dbReference>
<dbReference type="AlphaFoldDB" id="W4F3D9"/>
<evidence type="ECO:0000256" key="5">
    <source>
        <dbReference type="ARBA" id="ARBA00029447"/>
    </source>
</evidence>
<dbReference type="CDD" id="cd11386">
    <property type="entry name" value="MCP_signal"/>
    <property type="match status" value="1"/>
</dbReference>
<dbReference type="Pfam" id="PF00015">
    <property type="entry name" value="MCPsignal"/>
    <property type="match status" value="1"/>
</dbReference>
<gene>
    <name evidence="11" type="ORF">C176_07552</name>
</gene>
<evidence type="ECO:0000313" key="12">
    <source>
        <dbReference type="Proteomes" id="UP000019062"/>
    </source>
</evidence>
<comment type="similarity">
    <text evidence="5">Belongs to the methyl-accepting chemotaxis (MCP) protein family.</text>
</comment>
<keyword evidence="8" id="KW-0812">Transmembrane</keyword>
<dbReference type="PROSITE" id="PS50111">
    <property type="entry name" value="CHEMOTAXIS_TRANSDUC_2"/>
    <property type="match status" value="1"/>
</dbReference>
<proteinExistence type="inferred from homology"/>
<dbReference type="eggNOG" id="COG0840">
    <property type="taxonomic scope" value="Bacteria"/>
</dbReference>
<keyword evidence="7" id="KW-0175">Coiled coil</keyword>
<dbReference type="RefSeq" id="WP_038182141.1">
    <property type="nucleotide sequence ID" value="NZ_ASQA01000013.1"/>
</dbReference>
<evidence type="ECO:0000256" key="2">
    <source>
        <dbReference type="ARBA" id="ARBA00022475"/>
    </source>
</evidence>
<feature type="transmembrane region" description="Helical" evidence="8">
    <location>
        <begin position="7"/>
        <end position="26"/>
    </location>
</feature>
<dbReference type="Gene3D" id="6.10.340.10">
    <property type="match status" value="1"/>
</dbReference>
<evidence type="ECO:0000256" key="4">
    <source>
        <dbReference type="ARBA" id="ARBA00023224"/>
    </source>
</evidence>
<evidence type="ECO:0000256" key="1">
    <source>
        <dbReference type="ARBA" id="ARBA00004236"/>
    </source>
</evidence>
<evidence type="ECO:0000256" key="8">
    <source>
        <dbReference type="SAM" id="Phobius"/>
    </source>
</evidence>
<evidence type="ECO:0000256" key="6">
    <source>
        <dbReference type="PROSITE-ProRule" id="PRU00284"/>
    </source>
</evidence>
<keyword evidence="12" id="KW-1185">Reference proteome</keyword>
<evidence type="ECO:0000259" key="9">
    <source>
        <dbReference type="PROSITE" id="PS50111"/>
    </source>
</evidence>
<dbReference type="Pfam" id="PF00672">
    <property type="entry name" value="HAMP"/>
    <property type="match status" value="1"/>
</dbReference>
<evidence type="ECO:0000256" key="3">
    <source>
        <dbReference type="ARBA" id="ARBA00023136"/>
    </source>
</evidence>
<keyword evidence="3 8" id="KW-0472">Membrane</keyword>
<accession>W4F3D9</accession>